<evidence type="ECO:0000256" key="1">
    <source>
        <dbReference type="SAM" id="SignalP"/>
    </source>
</evidence>
<evidence type="ECO:0000313" key="2">
    <source>
        <dbReference type="EMBL" id="TQB77025.1"/>
    </source>
</evidence>
<keyword evidence="1" id="KW-0732">Signal</keyword>
<accession>A0A507R7W5</accession>
<reference evidence="2 3" key="1">
    <citation type="submission" date="2019-06" db="EMBL/GenBank/DDBJ databases">
        <title>Wine fermentation using esterase from Monascus purpureus.</title>
        <authorList>
            <person name="Geng C."/>
            <person name="Zhang Y."/>
        </authorList>
    </citation>
    <scope>NUCLEOTIDE SEQUENCE [LARGE SCALE GENOMIC DNA]</scope>
    <source>
        <strain evidence="2">HQ1</strain>
    </source>
</reference>
<proteinExistence type="predicted"/>
<comment type="caution">
    <text evidence="2">The sequence shown here is derived from an EMBL/GenBank/DDBJ whole genome shotgun (WGS) entry which is preliminary data.</text>
</comment>
<dbReference type="AlphaFoldDB" id="A0A507R7W5"/>
<dbReference type="EMBL" id="VIFY01000004">
    <property type="protein sequence ID" value="TQB77025.1"/>
    <property type="molecule type" value="Genomic_DNA"/>
</dbReference>
<gene>
    <name evidence="2" type="ORF">MPDQ_005508</name>
</gene>
<feature type="chain" id="PRO_5021369600" description="HNH nuclease domain-containing protein" evidence="1">
    <location>
        <begin position="22"/>
        <end position="295"/>
    </location>
</feature>
<dbReference type="Proteomes" id="UP000319663">
    <property type="component" value="Unassembled WGS sequence"/>
</dbReference>
<evidence type="ECO:0000313" key="3">
    <source>
        <dbReference type="Proteomes" id="UP000319663"/>
    </source>
</evidence>
<protein>
    <recommendedName>
        <fullName evidence="4">HNH nuclease domain-containing protein</fullName>
    </recommendedName>
</protein>
<keyword evidence="3" id="KW-1185">Reference proteome</keyword>
<sequence length="295" mass="33000">MATQVQRLSTLLALFVSFAWACVWLSDIERLRILAEQSDTNAPSVAIGLNNLGSSRVVQQWLQRVRARFAVSSPVGPTPAYAGSPVRPPKRLFASLEEPHLSSAAAEGTQATWPLLRDRDACELMCQYQGGWGGPVEIAHIYPLSMGNRVEHHLHKMFWDTLRTFWNESRIKEWESSCAFILGKGAVCFETPWLSNDQTTLKVQFFWLRWNDAVKTIATTSRPVLFPDSSSSAGNDVKLWDCHKEEKIHSGDIITMRTEDPAECPLPSMAVVLEIPAYIVTYIVGTVPNAHYGVQ</sequence>
<feature type="signal peptide" evidence="1">
    <location>
        <begin position="1"/>
        <end position="21"/>
    </location>
</feature>
<evidence type="ECO:0008006" key="4">
    <source>
        <dbReference type="Google" id="ProtNLM"/>
    </source>
</evidence>
<organism evidence="2 3">
    <name type="scientific">Monascus purpureus</name>
    <name type="common">Red mold</name>
    <name type="synonym">Monascus anka</name>
    <dbReference type="NCBI Taxonomy" id="5098"/>
    <lineage>
        <taxon>Eukaryota</taxon>
        <taxon>Fungi</taxon>
        <taxon>Dikarya</taxon>
        <taxon>Ascomycota</taxon>
        <taxon>Pezizomycotina</taxon>
        <taxon>Eurotiomycetes</taxon>
        <taxon>Eurotiomycetidae</taxon>
        <taxon>Eurotiales</taxon>
        <taxon>Aspergillaceae</taxon>
        <taxon>Monascus</taxon>
    </lineage>
</organism>
<name>A0A507R7W5_MONPU</name>